<dbReference type="RefSeq" id="WP_088382744.1">
    <property type="nucleotide sequence ID" value="NZ_NIOF01000001.1"/>
</dbReference>
<name>A0A246JLT2_9BURK</name>
<evidence type="ECO:0000256" key="1">
    <source>
        <dbReference type="ARBA" id="ARBA00004651"/>
    </source>
</evidence>
<keyword evidence="6 8" id="KW-1133">Transmembrane helix</keyword>
<evidence type="ECO:0000256" key="3">
    <source>
        <dbReference type="ARBA" id="ARBA00022670"/>
    </source>
</evidence>
<sequence>MSRNLFARAPNRLGPGFWAANRKALLLLAVGLLALYVPTIIDFIHGPWRGDRNSHGPIVLALSAWYFYFQTRRLVGQGEPFQPHPAPVAGWSVLVLGLAVYVLGRSQSLALLEMGSLLPVLLGLALILVGPAIARRYWFAFFLLLFAVPLPASVVDVITQPMKLAASWGAEQLMFALGYPVARAGVILQVGPYQLMVADACAGLNSLFTLEALGLLYMNVVRHESVFRNITLAILIVPISYCSNVIRILILALLTYHLGDDVGQGFMHEFSGMALFLTALMLIVVVDGLLRGLSLRWARWRGKEIA</sequence>
<feature type="transmembrane region" description="Helical" evidence="8">
    <location>
        <begin position="116"/>
        <end position="133"/>
    </location>
</feature>
<keyword evidence="5" id="KW-0378">Hydrolase</keyword>
<evidence type="ECO:0000256" key="8">
    <source>
        <dbReference type="SAM" id="Phobius"/>
    </source>
</evidence>
<keyword evidence="10" id="KW-1185">Reference proteome</keyword>
<dbReference type="NCBIfam" id="TIGR03113">
    <property type="entry name" value="exosort_XrtB"/>
    <property type="match status" value="1"/>
</dbReference>
<keyword evidence="3" id="KW-0645">Protease</keyword>
<dbReference type="GO" id="GO:0005886">
    <property type="term" value="C:plasma membrane"/>
    <property type="evidence" value="ECO:0007669"/>
    <property type="project" value="UniProtKB-SubCell"/>
</dbReference>
<dbReference type="InterPro" id="IPR013426">
    <property type="entry name" value="EpsH-like"/>
</dbReference>
<dbReference type="InterPro" id="IPR019127">
    <property type="entry name" value="Exosortase"/>
</dbReference>
<feature type="transmembrane region" description="Helical" evidence="8">
    <location>
        <begin position="139"/>
        <end position="158"/>
    </location>
</feature>
<dbReference type="GO" id="GO:0006508">
    <property type="term" value="P:proteolysis"/>
    <property type="evidence" value="ECO:0007669"/>
    <property type="project" value="UniProtKB-KW"/>
</dbReference>
<dbReference type="GO" id="GO:0008233">
    <property type="term" value="F:peptidase activity"/>
    <property type="evidence" value="ECO:0007669"/>
    <property type="project" value="UniProtKB-KW"/>
</dbReference>
<evidence type="ECO:0000256" key="7">
    <source>
        <dbReference type="ARBA" id="ARBA00023136"/>
    </source>
</evidence>
<dbReference type="OrthoDB" id="597443at2"/>
<evidence type="ECO:0000313" key="10">
    <source>
        <dbReference type="Proteomes" id="UP000197468"/>
    </source>
</evidence>
<dbReference type="EMBL" id="NIOF01000001">
    <property type="protein sequence ID" value="OWQ93598.1"/>
    <property type="molecule type" value="Genomic_DNA"/>
</dbReference>
<evidence type="ECO:0000256" key="4">
    <source>
        <dbReference type="ARBA" id="ARBA00022692"/>
    </source>
</evidence>
<gene>
    <name evidence="9" type="primary">xrtB</name>
    <name evidence="9" type="ORF">CDN99_03825</name>
</gene>
<proteinExistence type="predicted"/>
<accession>A0A246JLT2</accession>
<protein>
    <submittedName>
        <fullName evidence="9">Exosortase B</fullName>
    </submittedName>
</protein>
<comment type="subcellular location">
    <subcellularLocation>
        <location evidence="1">Cell membrane</location>
        <topology evidence="1">Multi-pass membrane protein</topology>
    </subcellularLocation>
</comment>
<keyword evidence="2" id="KW-1003">Cell membrane</keyword>
<dbReference type="Pfam" id="PF09721">
    <property type="entry name" value="Exosortase_EpsH"/>
    <property type="match status" value="1"/>
</dbReference>
<keyword evidence="7 8" id="KW-0472">Membrane</keyword>
<feature type="transmembrane region" description="Helical" evidence="8">
    <location>
        <begin position="270"/>
        <end position="290"/>
    </location>
</feature>
<dbReference type="AlphaFoldDB" id="A0A246JLT2"/>
<evidence type="ECO:0000256" key="5">
    <source>
        <dbReference type="ARBA" id="ARBA00022801"/>
    </source>
</evidence>
<evidence type="ECO:0000256" key="2">
    <source>
        <dbReference type="ARBA" id="ARBA00022475"/>
    </source>
</evidence>
<dbReference type="NCBIfam" id="TIGR02602">
    <property type="entry name" value="8TM_EpsH"/>
    <property type="match status" value="1"/>
</dbReference>
<feature type="transmembrane region" description="Helical" evidence="8">
    <location>
        <begin position="230"/>
        <end position="258"/>
    </location>
</feature>
<organism evidence="9 10">
    <name type="scientific">Roseateles aquatilis</name>
    <dbReference type="NCBI Taxonomy" id="431061"/>
    <lineage>
        <taxon>Bacteria</taxon>
        <taxon>Pseudomonadati</taxon>
        <taxon>Pseudomonadota</taxon>
        <taxon>Betaproteobacteria</taxon>
        <taxon>Burkholderiales</taxon>
        <taxon>Sphaerotilaceae</taxon>
        <taxon>Roseateles</taxon>
    </lineage>
</organism>
<comment type="caution">
    <text evidence="9">The sequence shown here is derived from an EMBL/GenBank/DDBJ whole genome shotgun (WGS) entry which is preliminary data.</text>
</comment>
<dbReference type="InterPro" id="IPR026392">
    <property type="entry name" value="Exo/Archaeosortase_dom"/>
</dbReference>
<dbReference type="Proteomes" id="UP000197468">
    <property type="component" value="Unassembled WGS sequence"/>
</dbReference>
<keyword evidence="4 8" id="KW-0812">Transmembrane</keyword>
<evidence type="ECO:0000256" key="6">
    <source>
        <dbReference type="ARBA" id="ARBA00022989"/>
    </source>
</evidence>
<dbReference type="NCBIfam" id="TIGR04178">
    <property type="entry name" value="exo_archaeo"/>
    <property type="match status" value="1"/>
</dbReference>
<dbReference type="InterPro" id="IPR017544">
    <property type="entry name" value="Exosortase-2"/>
</dbReference>
<reference evidence="9 10" key="1">
    <citation type="journal article" date="2008" name="Int. J. Syst. Evol. Microbiol.">
        <title>Description of Roseateles aquatilis sp. nov. and Roseateles terrae sp. nov., in the class Betaproteobacteria, and emended description of the genus Roseateles.</title>
        <authorList>
            <person name="Gomila M."/>
            <person name="Bowien B."/>
            <person name="Falsen E."/>
            <person name="Moore E.R."/>
            <person name="Lalucat J."/>
        </authorList>
    </citation>
    <scope>NUCLEOTIDE SEQUENCE [LARGE SCALE GENOMIC DNA]</scope>
    <source>
        <strain evidence="9 10">CCUG 48205</strain>
    </source>
</reference>
<feature type="transmembrane region" description="Helical" evidence="8">
    <location>
        <begin position="196"/>
        <end position="218"/>
    </location>
</feature>
<evidence type="ECO:0000313" key="9">
    <source>
        <dbReference type="EMBL" id="OWQ93598.1"/>
    </source>
</evidence>